<keyword evidence="4 7" id="KW-1133">Transmembrane helix</keyword>
<proteinExistence type="inferred from homology"/>
<dbReference type="InterPro" id="IPR042217">
    <property type="entry name" value="T4SS_VirB10/TrbI"/>
</dbReference>
<name>A0A1C2IVG3_ACITH</name>
<feature type="compositionally biased region" description="Polar residues" evidence="6">
    <location>
        <begin position="114"/>
        <end position="143"/>
    </location>
</feature>
<accession>A0A1C2IVG3</accession>
<feature type="transmembrane region" description="Helical" evidence="7">
    <location>
        <begin position="40"/>
        <end position="59"/>
    </location>
</feature>
<evidence type="ECO:0000256" key="1">
    <source>
        <dbReference type="ARBA" id="ARBA00004167"/>
    </source>
</evidence>
<dbReference type="InterPro" id="IPR005498">
    <property type="entry name" value="T4SS_VirB10/TraB/TrbI"/>
</dbReference>
<sequence length="433" mass="44736">MTDPTQTPMGEGPGITTPTVKGPIRQNASELAAHLRRTPIALGVILLVTCVIGVGYVAVDMFSGSGGSTPRPKLDTGHQAPVFRVPQKVSKIQAPTAPATSPSQAASPSLGAKTASTGNALTGSTPESHASFQAQPTPGNKTQDAAFKTALDGGIHVVAWQDGGGAAAPAAADEPAVTPMKVPQIPAKGGQNLTSGANGVYSTHLVRKEVSPYELLQGTVIPALLESGIKSDISGLVKAVVSHPVYNSLNGASVLIPAGSTLIGSYASGAAMGQNRVAVQWTRIEFPNGTYLQLGSSMPGTSPAGYAGFRDLVNNHTWTIFKNALLLSLIDVGMAMSSPTSTSTNTTGVTGNQALQNGEQALAQTFGEAEAQMFQRDINIAPTMTIRPGYAFNVIVTRDLVFPEPYVHGLSEVGTTRTELPAAPSMTNPYKEP</sequence>
<reference evidence="8" key="1">
    <citation type="journal article" date="2016" name="Int. J. Mol. Sci.">
        <title>Comparative genomics of the extreme acidophile Acidithiobacillus thiooxidans reveals intraspecific divergence and niche adaptation.</title>
        <authorList>
            <person name="Zhang X."/>
            <person name="Feng X."/>
            <person name="Tao J."/>
            <person name="Ma L."/>
            <person name="Xiao Y."/>
            <person name="Liang Y."/>
            <person name="Liu X."/>
            <person name="Yin H."/>
        </authorList>
    </citation>
    <scope>NUCLEOTIDE SEQUENCE [LARGE SCALE GENOMIC DNA]</scope>
    <source>
        <strain evidence="8">DXS-W</strain>
    </source>
</reference>
<dbReference type="AlphaFoldDB" id="A0A1C2IVG3"/>
<dbReference type="Pfam" id="PF03743">
    <property type="entry name" value="TrbI"/>
    <property type="match status" value="1"/>
</dbReference>
<comment type="subcellular location">
    <subcellularLocation>
        <location evidence="1">Membrane</location>
        <topology evidence="1">Single-pass membrane protein</topology>
    </subcellularLocation>
</comment>
<gene>
    <name evidence="8" type="ORF">A6M23_18920</name>
</gene>
<feature type="compositionally biased region" description="Low complexity" evidence="6">
    <location>
        <begin position="93"/>
        <end position="109"/>
    </location>
</feature>
<evidence type="ECO:0000256" key="3">
    <source>
        <dbReference type="ARBA" id="ARBA00022692"/>
    </source>
</evidence>
<dbReference type="GO" id="GO:0016020">
    <property type="term" value="C:membrane"/>
    <property type="evidence" value="ECO:0007669"/>
    <property type="project" value="UniProtKB-SubCell"/>
</dbReference>
<dbReference type="Gene3D" id="2.40.128.260">
    <property type="entry name" value="Type IV secretion system, VirB10/TraB/TrbI"/>
    <property type="match status" value="1"/>
</dbReference>
<evidence type="ECO:0000256" key="7">
    <source>
        <dbReference type="SAM" id="Phobius"/>
    </source>
</evidence>
<dbReference type="CDD" id="cd16429">
    <property type="entry name" value="VirB10"/>
    <property type="match status" value="1"/>
</dbReference>
<evidence type="ECO:0000256" key="6">
    <source>
        <dbReference type="SAM" id="MobiDB-lite"/>
    </source>
</evidence>
<comment type="caution">
    <text evidence="8">The sequence shown here is derived from an EMBL/GenBank/DDBJ whole genome shotgun (WGS) entry which is preliminary data.</text>
</comment>
<keyword evidence="3 7" id="KW-0812">Transmembrane</keyword>
<feature type="region of interest" description="Disordered" evidence="6">
    <location>
        <begin position="1"/>
        <end position="22"/>
    </location>
</feature>
<evidence type="ECO:0008006" key="10">
    <source>
        <dbReference type="Google" id="ProtNLM"/>
    </source>
</evidence>
<feature type="region of interest" description="Disordered" evidence="6">
    <location>
        <begin position="91"/>
        <end position="144"/>
    </location>
</feature>
<dbReference type="OrthoDB" id="9807354at2"/>
<evidence type="ECO:0000313" key="9">
    <source>
        <dbReference type="Proteomes" id="UP000095008"/>
    </source>
</evidence>
<dbReference type="RefSeq" id="WP_031568914.1">
    <property type="nucleotide sequence ID" value="NZ_JABBDW010000230.1"/>
</dbReference>
<dbReference type="GeneID" id="60696709"/>
<comment type="similarity">
    <text evidence="2">Belongs to the TrbI/VirB10 family.</text>
</comment>
<evidence type="ECO:0000256" key="4">
    <source>
        <dbReference type="ARBA" id="ARBA00022989"/>
    </source>
</evidence>
<protein>
    <recommendedName>
        <fullName evidence="10">Conjugal transfer protein TrbI</fullName>
    </recommendedName>
</protein>
<keyword evidence="5 7" id="KW-0472">Membrane</keyword>
<evidence type="ECO:0000256" key="2">
    <source>
        <dbReference type="ARBA" id="ARBA00010265"/>
    </source>
</evidence>
<evidence type="ECO:0000256" key="5">
    <source>
        <dbReference type="ARBA" id="ARBA00023136"/>
    </source>
</evidence>
<evidence type="ECO:0000313" key="8">
    <source>
        <dbReference type="EMBL" id="OCX68122.1"/>
    </source>
</evidence>
<organism evidence="8 9">
    <name type="scientific">Acidithiobacillus thiooxidans</name>
    <name type="common">Thiobacillus thiooxidans</name>
    <dbReference type="NCBI Taxonomy" id="930"/>
    <lineage>
        <taxon>Bacteria</taxon>
        <taxon>Pseudomonadati</taxon>
        <taxon>Pseudomonadota</taxon>
        <taxon>Acidithiobacillia</taxon>
        <taxon>Acidithiobacillales</taxon>
        <taxon>Acidithiobacillaceae</taxon>
        <taxon>Acidithiobacillus</taxon>
    </lineage>
</organism>
<keyword evidence="9" id="KW-1185">Reference proteome</keyword>
<dbReference type="Proteomes" id="UP000095008">
    <property type="component" value="Unassembled WGS sequence"/>
</dbReference>
<dbReference type="EMBL" id="LWRY01000277">
    <property type="protein sequence ID" value="OCX68122.1"/>
    <property type="molecule type" value="Genomic_DNA"/>
</dbReference>